<sequence length="235" mass="23877">MLAVAGRRSGGRGGQAGEAPEAGGRVVVVVVVVVGAGRAEPGAWRLGGSGRRKPGAGQPGGSGAGRRASWQQGSARPAYDKCQLGVQERPTHGTTTANTPGEGWGSTPSARVGRYGTACWPLWTVCWPKWDTMLAVVSRGRGLVGGRSPGRGALGAGGRSPGTMRLGGSHTLRPGGARGRAAGVAFQTSPERFPIPVSLERTHRIPGKRPSTQSAAESTQTRLAACPGCGLVSEG</sequence>
<evidence type="ECO:0000256" key="1">
    <source>
        <dbReference type="SAM" id="MobiDB-lite"/>
    </source>
</evidence>
<accession>A0A7W7FUJ4</accession>
<keyword evidence="3" id="KW-1185">Reference proteome</keyword>
<dbReference type="AlphaFoldDB" id="A0A7W7FUJ4"/>
<feature type="region of interest" description="Disordered" evidence="1">
    <location>
        <begin position="41"/>
        <end position="78"/>
    </location>
</feature>
<dbReference type="Proteomes" id="UP000533598">
    <property type="component" value="Unassembled WGS sequence"/>
</dbReference>
<dbReference type="EMBL" id="JACHMH010000001">
    <property type="protein sequence ID" value="MBB4677513.1"/>
    <property type="molecule type" value="Genomic_DNA"/>
</dbReference>
<comment type="caution">
    <text evidence="2">The sequence shown here is derived from an EMBL/GenBank/DDBJ whole genome shotgun (WGS) entry which is preliminary data.</text>
</comment>
<gene>
    <name evidence="2" type="ORF">HNR67_003631</name>
</gene>
<reference evidence="2 3" key="1">
    <citation type="submission" date="2020-08" db="EMBL/GenBank/DDBJ databases">
        <title>Sequencing the genomes of 1000 actinobacteria strains.</title>
        <authorList>
            <person name="Klenk H.-P."/>
        </authorList>
    </citation>
    <scope>NUCLEOTIDE SEQUENCE [LARGE SCALE GENOMIC DNA]</scope>
    <source>
        <strain evidence="2 3">DSM 44230</strain>
    </source>
</reference>
<name>A0A7W7FUJ4_9PSEU</name>
<feature type="region of interest" description="Disordered" evidence="1">
    <location>
        <begin position="89"/>
        <end position="108"/>
    </location>
</feature>
<evidence type="ECO:0000313" key="2">
    <source>
        <dbReference type="EMBL" id="MBB4677513.1"/>
    </source>
</evidence>
<feature type="region of interest" description="Disordered" evidence="1">
    <location>
        <begin position="1"/>
        <end position="20"/>
    </location>
</feature>
<evidence type="ECO:0000313" key="3">
    <source>
        <dbReference type="Proteomes" id="UP000533598"/>
    </source>
</evidence>
<organism evidence="2 3">
    <name type="scientific">Crossiella cryophila</name>
    <dbReference type="NCBI Taxonomy" id="43355"/>
    <lineage>
        <taxon>Bacteria</taxon>
        <taxon>Bacillati</taxon>
        <taxon>Actinomycetota</taxon>
        <taxon>Actinomycetes</taxon>
        <taxon>Pseudonocardiales</taxon>
        <taxon>Pseudonocardiaceae</taxon>
        <taxon>Crossiella</taxon>
    </lineage>
</organism>
<proteinExistence type="predicted"/>
<protein>
    <submittedName>
        <fullName evidence="2">Uncharacterized protein</fullName>
    </submittedName>
</protein>